<dbReference type="Proteomes" id="UP000229897">
    <property type="component" value="Chromosome"/>
</dbReference>
<evidence type="ECO:0000313" key="1">
    <source>
        <dbReference type="EMBL" id="ATQ74997.1"/>
    </source>
</evidence>
<dbReference type="EMBL" id="CP024608">
    <property type="protein sequence ID" value="ATQ74997.1"/>
    <property type="molecule type" value="Genomic_DNA"/>
</dbReference>
<organism evidence="1 2">
    <name type="scientific">Massilia violaceinigra</name>
    <dbReference type="NCBI Taxonomy" id="2045208"/>
    <lineage>
        <taxon>Bacteria</taxon>
        <taxon>Pseudomonadati</taxon>
        <taxon>Pseudomonadota</taxon>
        <taxon>Betaproteobacteria</taxon>
        <taxon>Burkholderiales</taxon>
        <taxon>Oxalobacteraceae</taxon>
        <taxon>Telluria group</taxon>
        <taxon>Massilia</taxon>
    </lineage>
</organism>
<dbReference type="AlphaFoldDB" id="A0A2D2DJ47"/>
<accession>A0A2D2DJ47</accession>
<gene>
    <name evidence="1" type="ORF">CR152_11025</name>
</gene>
<sequence>MSAITGVSGAGSIACTIIGNTDVPVKVIKWSRAANGTLTCSSSADFKFEPKECN</sequence>
<reference evidence="1" key="1">
    <citation type="submission" date="2017-10" db="EMBL/GenBank/DDBJ databases">
        <title>Massilia psychrophilum sp. nov., a novel purple-pigmented bacterium isolated from Tianshan glacier, Xinjiang Municipality, China.</title>
        <authorList>
            <person name="Wang H."/>
        </authorList>
    </citation>
    <scope>NUCLEOTIDE SEQUENCE [LARGE SCALE GENOMIC DNA]</scope>
    <source>
        <strain evidence="1">B2</strain>
    </source>
</reference>
<name>A0A2D2DJ47_9BURK</name>
<keyword evidence="2" id="KW-1185">Reference proteome</keyword>
<protein>
    <submittedName>
        <fullName evidence="1">Uncharacterized protein</fullName>
    </submittedName>
</protein>
<proteinExistence type="predicted"/>
<dbReference type="Gene3D" id="3.30.700.10">
    <property type="entry name" value="Glycoprotein, Type 4 Pilin"/>
    <property type="match status" value="1"/>
</dbReference>
<dbReference type="KEGG" id="mass:CR152_11025"/>
<dbReference type="OrthoDB" id="8607132at2"/>
<evidence type="ECO:0000313" key="2">
    <source>
        <dbReference type="Proteomes" id="UP000229897"/>
    </source>
</evidence>